<dbReference type="Gene3D" id="1.10.357.140">
    <property type="entry name" value="UbiA prenyltransferase"/>
    <property type="match status" value="1"/>
</dbReference>
<evidence type="ECO:0000256" key="5">
    <source>
        <dbReference type="SAM" id="Phobius"/>
    </source>
</evidence>
<protein>
    <submittedName>
        <fullName evidence="6">Prenyltransferase, UbiA family</fullName>
    </submittedName>
</protein>
<dbReference type="NCBIfam" id="NF006088">
    <property type="entry name" value="PRK08238.1"/>
    <property type="match status" value="1"/>
</dbReference>
<reference evidence="6" key="1">
    <citation type="submission" date="2013-08" db="EMBL/GenBank/DDBJ databases">
        <authorList>
            <person name="Mendez C."/>
            <person name="Richter M."/>
            <person name="Ferrer M."/>
            <person name="Sanchez J."/>
        </authorList>
    </citation>
    <scope>NUCLEOTIDE SEQUENCE</scope>
</reference>
<dbReference type="GO" id="GO:0009247">
    <property type="term" value="P:glycolipid biosynthetic process"/>
    <property type="evidence" value="ECO:0007669"/>
    <property type="project" value="TreeGrafter"/>
</dbReference>
<dbReference type="GO" id="GO:0016765">
    <property type="term" value="F:transferase activity, transferring alkyl or aryl (other than methyl) groups"/>
    <property type="evidence" value="ECO:0007669"/>
    <property type="project" value="InterPro"/>
</dbReference>
<evidence type="ECO:0000256" key="1">
    <source>
        <dbReference type="ARBA" id="ARBA00004141"/>
    </source>
</evidence>
<evidence type="ECO:0000256" key="2">
    <source>
        <dbReference type="ARBA" id="ARBA00022692"/>
    </source>
</evidence>
<feature type="transmembrane region" description="Helical" evidence="5">
    <location>
        <begin position="421"/>
        <end position="439"/>
    </location>
</feature>
<dbReference type="EMBL" id="AUZY01005594">
    <property type="protein sequence ID" value="EQD58443.1"/>
    <property type="molecule type" value="Genomic_DNA"/>
</dbReference>
<keyword evidence="4 5" id="KW-0472">Membrane</keyword>
<sequence length="476" mass="52581">MNNSDTPLCVDLDGTLVRSDVLIESFLLWIKQKPWMAFRIPFWLMRGRAYLKEAIANRVHIDAETLPYQIELLDFIRVEAAKGRPIILVTSAAQKIAEEVASHLGIFTAVHASGSGINLQGTAKSELLVRLYGERGFDYAGNSRVDLPVWSHARLAVVVNPGKGVLANAAKQCQITVTFISPQPTARTYAQALRFHQWLKNVLVFVPMLGAHAVGSLANWSDGFLAFISFSLCASSVYLLNDLLDLPADRLHPRKRDRPFASGALPLTHGLVLSPLLVLAGFVVAILSLPPTFGLALAGYYLLTLSYSIWLKAVVLLDALILAALYTLRVIGGAAATHLQPSFWLLAFFIFLFFSMALVKRYSELLVMKQQNRLTAKGRGYHVEDLLLLMGFGITSGVLSILVFALYINSEKVKALYRNPAVLWLVCPVLLYWISRIWLITHRGDMHDDPVVFATKDKSSWLAAAVAASLILIATI</sequence>
<proteinExistence type="predicted"/>
<feature type="transmembrane region" description="Helical" evidence="5">
    <location>
        <begin position="224"/>
        <end position="244"/>
    </location>
</feature>
<dbReference type="SUPFAM" id="SSF56784">
    <property type="entry name" value="HAD-like"/>
    <property type="match status" value="1"/>
</dbReference>
<feature type="transmembrane region" description="Helical" evidence="5">
    <location>
        <begin position="265"/>
        <end position="289"/>
    </location>
</feature>
<dbReference type="Pfam" id="PF01040">
    <property type="entry name" value="UbiA"/>
    <property type="match status" value="1"/>
</dbReference>
<dbReference type="AlphaFoldDB" id="T1APK5"/>
<evidence type="ECO:0000313" key="6">
    <source>
        <dbReference type="EMBL" id="EQD58443.1"/>
    </source>
</evidence>
<feature type="transmembrane region" description="Helical" evidence="5">
    <location>
        <begin position="309"/>
        <end position="331"/>
    </location>
</feature>
<accession>T1APK5</accession>
<dbReference type="InterPro" id="IPR000537">
    <property type="entry name" value="UbiA_prenyltransferase"/>
</dbReference>
<feature type="transmembrane region" description="Helical" evidence="5">
    <location>
        <begin position="459"/>
        <end position="475"/>
    </location>
</feature>
<dbReference type="Gene3D" id="3.40.50.1000">
    <property type="entry name" value="HAD superfamily/HAD-like"/>
    <property type="match status" value="1"/>
</dbReference>
<dbReference type="PANTHER" id="PTHR11048:SF5">
    <property type="entry name" value="DECAPRENYL-PHOSPHATE PHOSPHORIBOSYLTRANSFERASE"/>
    <property type="match status" value="1"/>
</dbReference>
<dbReference type="InterPro" id="IPR036412">
    <property type="entry name" value="HAD-like_sf"/>
</dbReference>
<evidence type="ECO:0000256" key="3">
    <source>
        <dbReference type="ARBA" id="ARBA00022989"/>
    </source>
</evidence>
<feature type="transmembrane region" description="Helical" evidence="5">
    <location>
        <begin position="343"/>
        <end position="359"/>
    </location>
</feature>
<feature type="transmembrane region" description="Helical" evidence="5">
    <location>
        <begin position="386"/>
        <end position="409"/>
    </location>
</feature>
<comment type="caution">
    <text evidence="6">The sequence shown here is derived from an EMBL/GenBank/DDBJ whole genome shotgun (WGS) entry which is preliminary data.</text>
</comment>
<gene>
    <name evidence="6" type="ORF">B1B_08550</name>
</gene>
<evidence type="ECO:0000256" key="4">
    <source>
        <dbReference type="ARBA" id="ARBA00023136"/>
    </source>
</evidence>
<dbReference type="GO" id="GO:0005886">
    <property type="term" value="C:plasma membrane"/>
    <property type="evidence" value="ECO:0007669"/>
    <property type="project" value="TreeGrafter"/>
</dbReference>
<dbReference type="InterPro" id="IPR023214">
    <property type="entry name" value="HAD_sf"/>
</dbReference>
<keyword evidence="2 5" id="KW-0812">Transmembrane</keyword>
<dbReference type="InterPro" id="IPR039653">
    <property type="entry name" value="Prenyltransferase"/>
</dbReference>
<dbReference type="CDD" id="cd13963">
    <property type="entry name" value="PT_UbiA_2"/>
    <property type="match status" value="1"/>
</dbReference>
<dbReference type="Pfam" id="PF12710">
    <property type="entry name" value="HAD"/>
    <property type="match status" value="1"/>
</dbReference>
<dbReference type="PANTHER" id="PTHR11048">
    <property type="entry name" value="PRENYLTRANSFERASES"/>
    <property type="match status" value="1"/>
</dbReference>
<feature type="transmembrane region" description="Helical" evidence="5">
    <location>
        <begin position="198"/>
        <end position="218"/>
    </location>
</feature>
<name>T1APK5_9ZZZZ</name>
<keyword evidence="6" id="KW-0808">Transferase</keyword>
<keyword evidence="3 5" id="KW-1133">Transmembrane helix</keyword>
<comment type="subcellular location">
    <subcellularLocation>
        <location evidence="1">Membrane</location>
        <topology evidence="1">Multi-pass membrane protein</topology>
    </subcellularLocation>
</comment>
<dbReference type="InterPro" id="IPR044878">
    <property type="entry name" value="UbiA_sf"/>
</dbReference>
<reference evidence="6" key="2">
    <citation type="journal article" date="2014" name="ISME J.">
        <title>Microbial stratification in low pH oxic and suboxic macroscopic growths along an acid mine drainage.</title>
        <authorList>
            <person name="Mendez-Garcia C."/>
            <person name="Mesa V."/>
            <person name="Sprenger R.R."/>
            <person name="Richter M."/>
            <person name="Diez M.S."/>
            <person name="Solano J."/>
            <person name="Bargiela R."/>
            <person name="Golyshina O.V."/>
            <person name="Manteca A."/>
            <person name="Ramos J.L."/>
            <person name="Gallego J.R."/>
            <person name="Llorente I."/>
            <person name="Martins Dos Santos V.A."/>
            <person name="Jensen O.N."/>
            <person name="Pelaez A.I."/>
            <person name="Sanchez J."/>
            <person name="Ferrer M."/>
        </authorList>
    </citation>
    <scope>NUCLEOTIDE SEQUENCE</scope>
</reference>
<organism evidence="6">
    <name type="scientific">mine drainage metagenome</name>
    <dbReference type="NCBI Taxonomy" id="410659"/>
    <lineage>
        <taxon>unclassified sequences</taxon>
        <taxon>metagenomes</taxon>
        <taxon>ecological metagenomes</taxon>
    </lineage>
</organism>